<accession>M0N9Q0</accession>
<keyword evidence="2" id="KW-1185">Reference proteome</keyword>
<organism evidence="1 2">
    <name type="scientific">Halococcus salifodinae DSM 8989</name>
    <dbReference type="NCBI Taxonomy" id="1227456"/>
    <lineage>
        <taxon>Archaea</taxon>
        <taxon>Methanobacteriati</taxon>
        <taxon>Methanobacteriota</taxon>
        <taxon>Stenosarchaea group</taxon>
        <taxon>Halobacteria</taxon>
        <taxon>Halobacteriales</taxon>
        <taxon>Halococcaceae</taxon>
        <taxon>Halococcus</taxon>
    </lineage>
</organism>
<proteinExistence type="predicted"/>
<sequence>MKFRTCNILALGQLGAVKLFSGHVEQVNGHISMGAGIEVL</sequence>
<comment type="caution">
    <text evidence="1">The sequence shown here is derived from an EMBL/GenBank/DDBJ whole genome shotgun (WGS) entry which is preliminary data.</text>
</comment>
<evidence type="ECO:0000313" key="1">
    <source>
        <dbReference type="EMBL" id="EMA54682.1"/>
    </source>
</evidence>
<dbReference type="EMBL" id="AOME01000026">
    <property type="protein sequence ID" value="EMA54682.1"/>
    <property type="molecule type" value="Genomic_DNA"/>
</dbReference>
<protein>
    <submittedName>
        <fullName evidence="1">Uncharacterized protein</fullName>
    </submittedName>
</protein>
<dbReference type="Proteomes" id="UP000011625">
    <property type="component" value="Unassembled WGS sequence"/>
</dbReference>
<gene>
    <name evidence="1" type="ORF">C450_05290</name>
</gene>
<reference evidence="1 2" key="1">
    <citation type="journal article" date="2014" name="PLoS Genet.">
        <title>Phylogenetically driven sequencing of extremely halophilic archaea reveals strategies for static and dynamic osmo-response.</title>
        <authorList>
            <person name="Becker E.A."/>
            <person name="Seitzer P.M."/>
            <person name="Tritt A."/>
            <person name="Larsen D."/>
            <person name="Krusor M."/>
            <person name="Yao A.I."/>
            <person name="Wu D."/>
            <person name="Madern D."/>
            <person name="Eisen J.A."/>
            <person name="Darling A.E."/>
            <person name="Facciotti M.T."/>
        </authorList>
    </citation>
    <scope>NUCLEOTIDE SEQUENCE [LARGE SCALE GENOMIC DNA]</scope>
    <source>
        <strain evidence="1 2">DSM 8989</strain>
    </source>
</reference>
<name>M0N9Q0_9EURY</name>
<dbReference type="PATRIC" id="fig|1227456.3.peg.1075"/>
<evidence type="ECO:0000313" key="2">
    <source>
        <dbReference type="Proteomes" id="UP000011625"/>
    </source>
</evidence>
<dbReference type="AlphaFoldDB" id="M0N9Q0"/>